<name>A0ABT2I0T8_9SPHN</name>
<sequence>MLKSKLVGLCAVGCVALASPAWAQSAPVMPQSPHTDIVITARGLYDGNVVRGTEDLALQRDLKRRDFRFTPSVDADIYQPLGPGYVSLTGSVGYDFYARNTRLNRERIDANLGAGGVFGPCGVETKAGVSRKQSELGDLNTAPGVNGSTKNTETRFSGGTMVGCGGFVGIKPYVLMDFETARNSAQQRKGSDYNSVTYGGGLMYSQPSIGELRVFATQRDVDFVNRDQFDYFGAPKLRIRSAGGQFSRDIGARLGAFVMVAYTNLKQQGVGAGKNGFDGLTWQARLTLKASDRLSLKATASQDTIPTLGFNVDYMKRTDYGLQADMDLNSRMSLRVMASHRTRDFKYSPLATMINITHDRLNSIGAALKIEPIGPFSLSLDAMYENRNADLAIYDYDALRAGITLQMQI</sequence>
<feature type="region of interest" description="Disordered" evidence="1">
    <location>
        <begin position="132"/>
        <end position="153"/>
    </location>
</feature>
<accession>A0ABT2I0T8</accession>
<dbReference type="SUPFAM" id="SSF56935">
    <property type="entry name" value="Porins"/>
    <property type="match status" value="1"/>
</dbReference>
<reference evidence="3" key="1">
    <citation type="submission" date="2022-09" db="EMBL/GenBank/DDBJ databases">
        <title>Novosphingobium sp. Nov., a polycyclic aromatic hydrocarbon-degrading bacterium isolated form mangrove sediments in HongKong.</title>
        <authorList>
            <person name="Hu Z."/>
        </authorList>
    </citation>
    <scope>NUCLEOTIDE SEQUENCE</scope>
    <source>
        <strain evidence="3">HK4-1</strain>
    </source>
</reference>
<gene>
    <name evidence="3" type="ORF">NZK81_02495</name>
</gene>
<organism evidence="3 4">
    <name type="scientific">Novosphingobium mangrovi</name>
    <name type="common">ex Huang et al. 2023</name>
    <dbReference type="NCBI Taxonomy" id="2976432"/>
    <lineage>
        <taxon>Bacteria</taxon>
        <taxon>Pseudomonadati</taxon>
        <taxon>Pseudomonadota</taxon>
        <taxon>Alphaproteobacteria</taxon>
        <taxon>Sphingomonadales</taxon>
        <taxon>Sphingomonadaceae</taxon>
        <taxon>Novosphingobium</taxon>
    </lineage>
</organism>
<proteinExistence type="predicted"/>
<comment type="caution">
    <text evidence="3">The sequence shown here is derived from an EMBL/GenBank/DDBJ whole genome shotgun (WGS) entry which is preliminary data.</text>
</comment>
<evidence type="ECO:0000256" key="2">
    <source>
        <dbReference type="SAM" id="SignalP"/>
    </source>
</evidence>
<dbReference type="Proteomes" id="UP001165583">
    <property type="component" value="Unassembled WGS sequence"/>
</dbReference>
<feature type="signal peptide" evidence="2">
    <location>
        <begin position="1"/>
        <end position="23"/>
    </location>
</feature>
<evidence type="ECO:0000313" key="3">
    <source>
        <dbReference type="EMBL" id="MCT2398409.1"/>
    </source>
</evidence>
<dbReference type="RefSeq" id="WP_260043546.1">
    <property type="nucleotide sequence ID" value="NZ_JANZXA010000001.1"/>
</dbReference>
<keyword evidence="2" id="KW-0732">Signal</keyword>
<keyword evidence="4" id="KW-1185">Reference proteome</keyword>
<protein>
    <recommendedName>
        <fullName evidence="5">Gellan polysaccharide biosynthesis protein GelF</fullName>
    </recommendedName>
</protein>
<evidence type="ECO:0000313" key="4">
    <source>
        <dbReference type="Proteomes" id="UP001165583"/>
    </source>
</evidence>
<dbReference type="EMBL" id="JANZXA010000001">
    <property type="protein sequence ID" value="MCT2398409.1"/>
    <property type="molecule type" value="Genomic_DNA"/>
</dbReference>
<feature type="chain" id="PRO_5045878394" description="Gellan polysaccharide biosynthesis protein GelF" evidence="2">
    <location>
        <begin position="24"/>
        <end position="409"/>
    </location>
</feature>
<evidence type="ECO:0000256" key="1">
    <source>
        <dbReference type="SAM" id="MobiDB-lite"/>
    </source>
</evidence>
<evidence type="ECO:0008006" key="5">
    <source>
        <dbReference type="Google" id="ProtNLM"/>
    </source>
</evidence>